<dbReference type="GO" id="GO:0016887">
    <property type="term" value="F:ATP hydrolysis activity"/>
    <property type="evidence" value="ECO:0007669"/>
    <property type="project" value="InterPro"/>
</dbReference>
<evidence type="ECO:0000256" key="1">
    <source>
        <dbReference type="ARBA" id="ARBA00004651"/>
    </source>
</evidence>
<dbReference type="Proteomes" id="UP000190130">
    <property type="component" value="Unassembled WGS sequence"/>
</dbReference>
<keyword evidence="13" id="KW-0406">Ion transport</keyword>
<dbReference type="InterPro" id="IPR059000">
    <property type="entry name" value="ATPase_P-type_domA"/>
</dbReference>
<dbReference type="InterPro" id="IPR036412">
    <property type="entry name" value="HAD-like_sf"/>
</dbReference>
<evidence type="ECO:0000256" key="14">
    <source>
        <dbReference type="ARBA" id="ARBA00023136"/>
    </source>
</evidence>
<feature type="transmembrane region" description="Helical" evidence="15">
    <location>
        <begin position="126"/>
        <end position="149"/>
    </location>
</feature>
<keyword evidence="9 15" id="KW-0067">ATP-binding</keyword>
<dbReference type="GO" id="GO:0055070">
    <property type="term" value="P:copper ion homeostasis"/>
    <property type="evidence" value="ECO:0007669"/>
    <property type="project" value="TreeGrafter"/>
</dbReference>
<evidence type="ECO:0000256" key="5">
    <source>
        <dbReference type="ARBA" id="ARBA00022553"/>
    </source>
</evidence>
<feature type="transmembrane region" description="Helical" evidence="15">
    <location>
        <begin position="93"/>
        <end position="114"/>
    </location>
</feature>
<feature type="transmembrane region" description="Helical" evidence="15">
    <location>
        <begin position="338"/>
        <end position="360"/>
    </location>
</feature>
<feature type="transmembrane region" description="Helical" evidence="15">
    <location>
        <begin position="185"/>
        <end position="203"/>
    </location>
</feature>
<evidence type="ECO:0000256" key="4">
    <source>
        <dbReference type="ARBA" id="ARBA00022475"/>
    </source>
</evidence>
<evidence type="ECO:0000256" key="9">
    <source>
        <dbReference type="ARBA" id="ARBA00022840"/>
    </source>
</evidence>
<keyword evidence="11" id="KW-1278">Translocase</keyword>
<dbReference type="InterPro" id="IPR008250">
    <property type="entry name" value="ATPase_P-typ_transduc_dom_A_sf"/>
</dbReference>
<dbReference type="NCBIfam" id="TIGR01525">
    <property type="entry name" value="ATPase-IB_hvy"/>
    <property type="match status" value="1"/>
</dbReference>
<evidence type="ECO:0000256" key="8">
    <source>
        <dbReference type="ARBA" id="ARBA00022741"/>
    </source>
</evidence>
<dbReference type="InterPro" id="IPR027256">
    <property type="entry name" value="P-typ_ATPase_IB"/>
</dbReference>
<dbReference type="Gene3D" id="2.70.150.10">
    <property type="entry name" value="Calcium-transporting ATPase, cytoplasmic transduction domain A"/>
    <property type="match status" value="1"/>
</dbReference>
<evidence type="ECO:0000256" key="11">
    <source>
        <dbReference type="ARBA" id="ARBA00022967"/>
    </source>
</evidence>
<dbReference type="SUPFAM" id="SSF81665">
    <property type="entry name" value="Calcium ATPase, transmembrane domain M"/>
    <property type="match status" value="1"/>
</dbReference>
<dbReference type="PANTHER" id="PTHR43520">
    <property type="entry name" value="ATP7, ISOFORM B"/>
    <property type="match status" value="1"/>
</dbReference>
<dbReference type="InterPro" id="IPR023299">
    <property type="entry name" value="ATPase_P-typ_cyto_dom_N"/>
</dbReference>
<evidence type="ECO:0000256" key="16">
    <source>
        <dbReference type="SAM" id="MobiDB-lite"/>
    </source>
</evidence>
<evidence type="ECO:0000256" key="2">
    <source>
        <dbReference type="ARBA" id="ARBA00006024"/>
    </source>
</evidence>
<evidence type="ECO:0000256" key="15">
    <source>
        <dbReference type="RuleBase" id="RU362081"/>
    </source>
</evidence>
<feature type="transmembrane region" description="Helical" evidence="15">
    <location>
        <begin position="679"/>
        <end position="703"/>
    </location>
</feature>
<dbReference type="Pfam" id="PF00122">
    <property type="entry name" value="E1-E2_ATPase"/>
    <property type="match status" value="1"/>
</dbReference>
<dbReference type="NCBIfam" id="TIGR01494">
    <property type="entry name" value="ATPase_P-type"/>
    <property type="match status" value="1"/>
</dbReference>
<keyword evidence="8 15" id="KW-0547">Nucleotide-binding</keyword>
<dbReference type="InterPro" id="IPR001757">
    <property type="entry name" value="P_typ_ATPase"/>
</dbReference>
<dbReference type="InterPro" id="IPR023298">
    <property type="entry name" value="ATPase_P-typ_TM_dom_sf"/>
</dbReference>
<dbReference type="FunFam" id="2.70.150.10:FF:000020">
    <property type="entry name" value="Copper-exporting P-type ATPase A"/>
    <property type="match status" value="1"/>
</dbReference>
<dbReference type="GO" id="GO:0005507">
    <property type="term" value="F:copper ion binding"/>
    <property type="evidence" value="ECO:0007669"/>
    <property type="project" value="TreeGrafter"/>
</dbReference>
<keyword evidence="4 15" id="KW-1003">Cell membrane</keyword>
<dbReference type="PROSITE" id="PS00154">
    <property type="entry name" value="ATPASE_E1_E2"/>
    <property type="match status" value="1"/>
</dbReference>
<comment type="similarity">
    <text evidence="2 15">Belongs to the cation transport ATPase (P-type) (TC 3.A.3) family. Type IB subfamily.</text>
</comment>
<evidence type="ECO:0000256" key="10">
    <source>
        <dbReference type="ARBA" id="ARBA00022842"/>
    </source>
</evidence>
<sequence length="734" mass="77803">MTTLAATEMLAADVLSRDILRGRAKEQTMSSPHSDHGHHGHPGHEGHQASGHSGHDRHDNPKVVMAAGSSHAEHAGHGGHDHGAMVADFRRRFWVTLILTPPVLLLSPMIQHWLGIASALAFPGDGYVLFALSTAAYLYGGWPFLTGFVSELRKGQPGMMTLIALAISAAYFFSAAVTFGFPGEAFYWELVTLILIMLLGHWVEMRSVMGASRALEELVRLLPDSATRIEADGSTREVPISALKPGDRVIVRPGAKVPVDGKILEGSSGFNEAMLTGESRPVTKTVGATAIGGAINGANAVTIEVTATGDSTYLAQVIDLVKKAQATRSRTQDIANRAAAWLTYIALIVGFGTLFVWWLVLSAPLEFALERMVTVMVVACPHALGLAVPLVVAVSTSLSASNGLLIRDRAAFERARNLDAAVFDKTGTLTEGRFGVSDIVLLGKGKVEEELAFAAAAESQSEHPIAHGIVAEAKARNIALPKATEVSNITGEGLVAKVANQEVRIVSPGNLARQGKPVRHPELKRLETEGKTVVVLVRGGEPTALFALADIVRSESREAIAELTRLGIRSVMLTGDAKGVAETVSKELGIAEFFAEVLPDQKSEKIKELQARGLSVAMVGDGVNDAPALVQADLGVAIGAGTDVAVESADVVLVRSDPRDVAAILGLSRATYRKMVQNLIWATGYNTIAIPMAAGISFGTGFLMTPAVAAVFMSASTVIVAINAQFLRFYRRQA</sequence>
<keyword evidence="6 15" id="KW-0812">Transmembrane</keyword>
<dbReference type="GO" id="GO:0060003">
    <property type="term" value="P:copper ion export"/>
    <property type="evidence" value="ECO:0007669"/>
    <property type="project" value="UniProtKB-ARBA"/>
</dbReference>
<feature type="region of interest" description="Disordered" evidence="16">
    <location>
        <begin position="24"/>
        <end position="62"/>
    </location>
</feature>
<keyword evidence="10" id="KW-0460">Magnesium</keyword>
<feature type="transmembrane region" description="Helical" evidence="15">
    <location>
        <begin position="161"/>
        <end position="179"/>
    </location>
</feature>
<dbReference type="InterPro" id="IPR044492">
    <property type="entry name" value="P_typ_ATPase_HD_dom"/>
</dbReference>
<gene>
    <name evidence="18" type="ORF">SAMN05660750_00177</name>
</gene>
<dbReference type="SFLD" id="SFLDS00003">
    <property type="entry name" value="Haloacid_Dehalogenase"/>
    <property type="match status" value="1"/>
</dbReference>
<evidence type="ECO:0000256" key="12">
    <source>
        <dbReference type="ARBA" id="ARBA00022989"/>
    </source>
</evidence>
<evidence type="ECO:0000256" key="6">
    <source>
        <dbReference type="ARBA" id="ARBA00022692"/>
    </source>
</evidence>
<reference evidence="18 19" key="1">
    <citation type="submission" date="2017-02" db="EMBL/GenBank/DDBJ databases">
        <authorList>
            <person name="Peterson S.W."/>
        </authorList>
    </citation>
    <scope>NUCLEOTIDE SEQUENCE [LARGE SCALE GENOMIC DNA]</scope>
    <source>
        <strain evidence="18 19">DSM 9653</strain>
    </source>
</reference>
<evidence type="ECO:0000259" key="17">
    <source>
        <dbReference type="Pfam" id="PF00122"/>
    </source>
</evidence>
<feature type="domain" description="P-type ATPase A" evidence="17">
    <location>
        <begin position="221"/>
        <end position="322"/>
    </location>
</feature>
<evidence type="ECO:0000256" key="7">
    <source>
        <dbReference type="ARBA" id="ARBA00022723"/>
    </source>
</evidence>
<keyword evidence="5" id="KW-0597">Phosphoprotein</keyword>
<dbReference type="InterPro" id="IPR023214">
    <property type="entry name" value="HAD_sf"/>
</dbReference>
<dbReference type="InterPro" id="IPR018303">
    <property type="entry name" value="ATPase_P-typ_P_site"/>
</dbReference>
<evidence type="ECO:0000256" key="3">
    <source>
        <dbReference type="ARBA" id="ARBA00022448"/>
    </source>
</evidence>
<comment type="subcellular location">
    <subcellularLocation>
        <location evidence="1">Cell membrane</location>
        <topology evidence="1">Multi-pass membrane protein</topology>
    </subcellularLocation>
</comment>
<dbReference type="GO" id="GO:0043682">
    <property type="term" value="F:P-type divalent copper transporter activity"/>
    <property type="evidence" value="ECO:0007669"/>
    <property type="project" value="TreeGrafter"/>
</dbReference>
<dbReference type="AlphaFoldDB" id="A0A1T5AG23"/>
<dbReference type="GO" id="GO:0005524">
    <property type="term" value="F:ATP binding"/>
    <property type="evidence" value="ECO:0007669"/>
    <property type="project" value="UniProtKB-UniRule"/>
</dbReference>
<evidence type="ECO:0000313" key="18">
    <source>
        <dbReference type="EMBL" id="SKB33865.1"/>
    </source>
</evidence>
<dbReference type="SFLD" id="SFLDG00002">
    <property type="entry name" value="C1.7:_P-type_atpase_like"/>
    <property type="match status" value="1"/>
</dbReference>
<protein>
    <submittedName>
        <fullName evidence="18">Cu2+-exporting ATPase</fullName>
    </submittedName>
</protein>
<keyword evidence="12 15" id="KW-1133">Transmembrane helix</keyword>
<evidence type="ECO:0000256" key="13">
    <source>
        <dbReference type="ARBA" id="ARBA00023065"/>
    </source>
</evidence>
<dbReference type="SUPFAM" id="SSF81653">
    <property type="entry name" value="Calcium ATPase, transduction domain A"/>
    <property type="match status" value="1"/>
</dbReference>
<accession>A0A1T5AG23</accession>
<dbReference type="Gene3D" id="3.40.50.1000">
    <property type="entry name" value="HAD superfamily/HAD-like"/>
    <property type="match status" value="1"/>
</dbReference>
<dbReference type="Pfam" id="PF00702">
    <property type="entry name" value="Hydrolase"/>
    <property type="match status" value="1"/>
</dbReference>
<evidence type="ECO:0000313" key="19">
    <source>
        <dbReference type="Proteomes" id="UP000190130"/>
    </source>
</evidence>
<keyword evidence="7 15" id="KW-0479">Metal-binding</keyword>
<proteinExistence type="inferred from homology"/>
<name>A0A1T5AG23_9HYPH</name>
<keyword evidence="3" id="KW-0813">Transport</keyword>
<dbReference type="PANTHER" id="PTHR43520:SF5">
    <property type="entry name" value="CATION-TRANSPORTING P-TYPE ATPASE-RELATED"/>
    <property type="match status" value="1"/>
</dbReference>
<dbReference type="GO" id="GO:0005886">
    <property type="term" value="C:plasma membrane"/>
    <property type="evidence" value="ECO:0007669"/>
    <property type="project" value="UniProtKB-SubCell"/>
</dbReference>
<dbReference type="PRINTS" id="PR00119">
    <property type="entry name" value="CATATPASE"/>
</dbReference>
<dbReference type="NCBIfam" id="TIGR01511">
    <property type="entry name" value="ATPase-IB1_Cu"/>
    <property type="match status" value="1"/>
</dbReference>
<dbReference type="SUPFAM" id="SSF81660">
    <property type="entry name" value="Metal cation-transporting ATPase, ATP-binding domain N"/>
    <property type="match status" value="1"/>
</dbReference>
<feature type="compositionally biased region" description="Basic and acidic residues" evidence="16">
    <location>
        <begin position="33"/>
        <end position="61"/>
    </location>
</feature>
<keyword evidence="14 15" id="KW-0472">Membrane</keyword>
<organism evidence="18 19">
    <name type="scientific">Bosea thiooxidans</name>
    <dbReference type="NCBI Taxonomy" id="53254"/>
    <lineage>
        <taxon>Bacteria</taxon>
        <taxon>Pseudomonadati</taxon>
        <taxon>Pseudomonadota</taxon>
        <taxon>Alphaproteobacteria</taxon>
        <taxon>Hyphomicrobiales</taxon>
        <taxon>Boseaceae</taxon>
        <taxon>Bosea</taxon>
    </lineage>
</organism>
<dbReference type="SUPFAM" id="SSF56784">
    <property type="entry name" value="HAD-like"/>
    <property type="match status" value="1"/>
</dbReference>
<dbReference type="EMBL" id="FUYX01000001">
    <property type="protein sequence ID" value="SKB33865.1"/>
    <property type="molecule type" value="Genomic_DNA"/>
</dbReference>
<feature type="transmembrane region" description="Helical" evidence="15">
    <location>
        <begin position="709"/>
        <end position="730"/>
    </location>
</feature>
<dbReference type="SFLD" id="SFLDF00027">
    <property type="entry name" value="p-type_atpase"/>
    <property type="match status" value="1"/>
</dbReference>
<dbReference type="Gene3D" id="3.40.1110.10">
    <property type="entry name" value="Calcium-transporting ATPase, cytoplasmic domain N"/>
    <property type="match status" value="1"/>
</dbReference>